<gene>
    <name evidence="5" type="ORF">NCTC10821_04647</name>
</gene>
<sequence length="429" mass="45609">MKRMRRAVATASATVLAMGLLSGCGGASGPPVLTWYAMPDNGGAATRAQQCADASGGAYQVSIETLPANATGQREQLVRRLAAGDTSIDVVSVDVVYTAEFANAGFLRPFTADETARLTNGMLPAPVETGMWKDQLFAAPFKTNAQLLWYRKSLAQAAGIDPTSETFTWDEMLKAAVAQDKTIASQGARYEGYMVWVNALVLSGGGQILEDAEAGRNARPALASPAGEKAAEIIGNLGRSPAAPADLSNAQEEQARATFQGERGGFMLNWPYVLAAARGAAEEGSLSQQVVDDIGWARYPRVFPDQPSAPPLGGANLGVGAYSEHPDQSVALVECVNALEKATQYMLDEGEPSPYAASYDDPEVRENYPNADLIRESISEGGPRPLTPFYVDVAGSIFQTWHPPASVNAETPQRTDEFMADVLSGRRLL</sequence>
<evidence type="ECO:0000313" key="5">
    <source>
        <dbReference type="EMBL" id="STZ61103.1"/>
    </source>
</evidence>
<dbReference type="AlphaFoldDB" id="A0A378TML6"/>
<name>A0A378TML6_9MYCO</name>
<evidence type="ECO:0000256" key="3">
    <source>
        <dbReference type="ARBA" id="ARBA00022729"/>
    </source>
</evidence>
<feature type="signal peptide" evidence="4">
    <location>
        <begin position="1"/>
        <end position="27"/>
    </location>
</feature>
<dbReference type="Pfam" id="PF01547">
    <property type="entry name" value="SBP_bac_1"/>
    <property type="match status" value="1"/>
</dbReference>
<dbReference type="SUPFAM" id="SSF53850">
    <property type="entry name" value="Periplasmic binding protein-like II"/>
    <property type="match status" value="1"/>
</dbReference>
<evidence type="ECO:0000256" key="1">
    <source>
        <dbReference type="ARBA" id="ARBA00008520"/>
    </source>
</evidence>
<dbReference type="EMBL" id="UGQT01000001">
    <property type="protein sequence ID" value="STZ61103.1"/>
    <property type="molecule type" value="Genomic_DNA"/>
</dbReference>
<keyword evidence="6" id="KW-1185">Reference proteome</keyword>
<feature type="chain" id="PRO_5039166035" evidence="4">
    <location>
        <begin position="28"/>
        <end position="429"/>
    </location>
</feature>
<organism evidence="5 6">
    <name type="scientific">Mycolicibacterium tokaiense</name>
    <dbReference type="NCBI Taxonomy" id="39695"/>
    <lineage>
        <taxon>Bacteria</taxon>
        <taxon>Bacillati</taxon>
        <taxon>Actinomycetota</taxon>
        <taxon>Actinomycetes</taxon>
        <taxon>Mycobacteriales</taxon>
        <taxon>Mycobacteriaceae</taxon>
        <taxon>Mycolicibacterium</taxon>
    </lineage>
</organism>
<keyword evidence="2" id="KW-0813">Transport</keyword>
<keyword evidence="3 4" id="KW-0732">Signal</keyword>
<dbReference type="OrthoDB" id="3495561at2"/>
<dbReference type="InterPro" id="IPR006059">
    <property type="entry name" value="SBP"/>
</dbReference>
<evidence type="ECO:0000256" key="2">
    <source>
        <dbReference type="ARBA" id="ARBA00022448"/>
    </source>
</evidence>
<dbReference type="Gene3D" id="3.40.190.10">
    <property type="entry name" value="Periplasmic binding protein-like II"/>
    <property type="match status" value="2"/>
</dbReference>
<protein>
    <submittedName>
        <fullName evidence="5">Carbohydrate ABC transporter substrate-binding protein, CUT1 family</fullName>
    </submittedName>
</protein>
<comment type="similarity">
    <text evidence="1">Belongs to the bacterial solute-binding protein 1 family.</text>
</comment>
<dbReference type="Proteomes" id="UP000254978">
    <property type="component" value="Unassembled WGS sequence"/>
</dbReference>
<dbReference type="PANTHER" id="PTHR43649">
    <property type="entry name" value="ARABINOSE-BINDING PROTEIN-RELATED"/>
    <property type="match status" value="1"/>
</dbReference>
<evidence type="ECO:0000256" key="4">
    <source>
        <dbReference type="SAM" id="SignalP"/>
    </source>
</evidence>
<dbReference type="PROSITE" id="PS51257">
    <property type="entry name" value="PROKAR_LIPOPROTEIN"/>
    <property type="match status" value="1"/>
</dbReference>
<accession>A0A378TML6</accession>
<reference evidence="5 6" key="1">
    <citation type="submission" date="2018-06" db="EMBL/GenBank/DDBJ databases">
        <authorList>
            <consortium name="Pathogen Informatics"/>
            <person name="Doyle S."/>
        </authorList>
    </citation>
    <scope>NUCLEOTIDE SEQUENCE [LARGE SCALE GENOMIC DNA]</scope>
    <source>
        <strain evidence="5 6">NCTC10821</strain>
    </source>
</reference>
<evidence type="ECO:0000313" key="6">
    <source>
        <dbReference type="Proteomes" id="UP000254978"/>
    </source>
</evidence>
<dbReference type="PANTHER" id="PTHR43649:SF34">
    <property type="entry name" value="ABC TRANSPORTER PERIPLASMIC-BINDING PROTEIN YCJN-RELATED"/>
    <property type="match status" value="1"/>
</dbReference>
<dbReference type="RefSeq" id="WP_115280119.1">
    <property type="nucleotide sequence ID" value="NZ_AP022600.1"/>
</dbReference>
<proteinExistence type="inferred from homology"/>
<dbReference type="InterPro" id="IPR050490">
    <property type="entry name" value="Bact_solute-bd_prot1"/>
</dbReference>